<evidence type="ECO:0008006" key="4">
    <source>
        <dbReference type="Google" id="ProtNLM"/>
    </source>
</evidence>
<dbReference type="AlphaFoldDB" id="A0A177MAX2"/>
<keyword evidence="1" id="KW-1133">Transmembrane helix</keyword>
<keyword evidence="1" id="KW-0812">Transmembrane</keyword>
<protein>
    <recommendedName>
        <fullName evidence="4">DUF4381 domain-containing protein</fullName>
    </recommendedName>
</protein>
<evidence type="ECO:0000256" key="1">
    <source>
        <dbReference type="SAM" id="Phobius"/>
    </source>
</evidence>
<dbReference type="OrthoDB" id="283083at2"/>
<dbReference type="Proteomes" id="UP000078090">
    <property type="component" value="Unassembled WGS sequence"/>
</dbReference>
<reference evidence="3" key="1">
    <citation type="submission" date="2016-03" db="EMBL/GenBank/DDBJ databases">
        <authorList>
            <person name="Heylen K."/>
            <person name="De Vos P."/>
            <person name="Vekeman B."/>
        </authorList>
    </citation>
    <scope>NUCLEOTIDE SEQUENCE [LARGE SCALE GENOMIC DNA]</scope>
    <source>
        <strain evidence="3">R-45363</strain>
    </source>
</reference>
<evidence type="ECO:0000313" key="3">
    <source>
        <dbReference type="Proteomes" id="UP000078090"/>
    </source>
</evidence>
<keyword evidence="1" id="KW-0472">Membrane</keyword>
<name>A0A177MAX2_METMH</name>
<feature type="transmembrane region" description="Helical" evidence="1">
    <location>
        <begin position="23"/>
        <end position="42"/>
    </location>
</feature>
<organism evidence="2 3">
    <name type="scientific">Methylomonas methanica</name>
    <dbReference type="NCBI Taxonomy" id="421"/>
    <lineage>
        <taxon>Bacteria</taxon>
        <taxon>Pseudomonadati</taxon>
        <taxon>Pseudomonadota</taxon>
        <taxon>Gammaproteobacteria</taxon>
        <taxon>Methylococcales</taxon>
        <taxon>Methylococcaceae</taxon>
        <taxon>Methylomonas</taxon>
    </lineage>
</organism>
<evidence type="ECO:0000313" key="2">
    <source>
        <dbReference type="EMBL" id="OAI02897.1"/>
    </source>
</evidence>
<gene>
    <name evidence="2" type="ORF">A1332_03095</name>
</gene>
<comment type="caution">
    <text evidence="2">The sequence shown here is derived from an EMBL/GenBank/DDBJ whole genome shotgun (WGS) entry which is preliminary data.</text>
</comment>
<proteinExistence type="predicted"/>
<dbReference type="EMBL" id="LUUG01000082">
    <property type="protein sequence ID" value="OAI02897.1"/>
    <property type="molecule type" value="Genomic_DNA"/>
</dbReference>
<sequence length="155" mass="17408">MEPLPLKDIHLPDSVAFWPPAPGWWLLAVLLPLLIFLCRYFYKRIRRQTAAKTAAKLLSAIRRDSGADARQTLAALSALLRRVAISTAPRSDVASLRGEAWLSYLDQFLPDAPFSQGPGRCLADGHYRQTPPADAELEALFELCERWLKQQAKKP</sequence>
<dbReference type="Pfam" id="PF14316">
    <property type="entry name" value="DUF4381"/>
    <property type="match status" value="1"/>
</dbReference>
<dbReference type="RefSeq" id="WP_064009287.1">
    <property type="nucleotide sequence ID" value="NZ_LUUG01000082.1"/>
</dbReference>
<accession>A0A177MAX2</accession>
<dbReference type="InterPro" id="IPR025489">
    <property type="entry name" value="DUF4381"/>
</dbReference>